<dbReference type="InterPro" id="IPR010466">
    <property type="entry name" value="DUF1058"/>
</dbReference>
<dbReference type="AlphaFoldDB" id="A0AAW5N477"/>
<evidence type="ECO:0000259" key="2">
    <source>
        <dbReference type="SMART" id="SM00287"/>
    </source>
</evidence>
<comment type="caution">
    <text evidence="3">The sequence shown here is derived from an EMBL/GenBank/DDBJ whole genome shotgun (WGS) entry which is preliminary data.</text>
</comment>
<proteinExistence type="predicted"/>
<dbReference type="EMBL" id="JANRHJ010000002">
    <property type="protein sequence ID" value="MCR8872827.1"/>
    <property type="molecule type" value="Genomic_DNA"/>
</dbReference>
<gene>
    <name evidence="3" type="ORF">NW209_02120</name>
</gene>
<dbReference type="InterPro" id="IPR003646">
    <property type="entry name" value="SH3-like_bac-type"/>
</dbReference>
<dbReference type="SMART" id="SM00287">
    <property type="entry name" value="SH3b"/>
    <property type="match status" value="1"/>
</dbReference>
<feature type="signal peptide" evidence="1">
    <location>
        <begin position="1"/>
        <end position="22"/>
    </location>
</feature>
<name>A0AAW5N477_9BACT</name>
<evidence type="ECO:0000313" key="3">
    <source>
        <dbReference type="EMBL" id="MCR8872827.1"/>
    </source>
</evidence>
<evidence type="ECO:0000256" key="1">
    <source>
        <dbReference type="SAM" id="SignalP"/>
    </source>
</evidence>
<feature type="domain" description="SH3b" evidence="2">
    <location>
        <begin position="29"/>
        <end position="92"/>
    </location>
</feature>
<reference evidence="3 4" key="1">
    <citation type="submission" date="2022-08" db="EMBL/GenBank/DDBJ databases">
        <authorList>
            <person name="Zeman M."/>
            <person name="Kubasova T."/>
        </authorList>
    </citation>
    <scope>NUCLEOTIDE SEQUENCE [LARGE SCALE GENOMIC DNA]</scope>
    <source>
        <strain evidence="3 4">ET62</strain>
    </source>
</reference>
<protein>
    <submittedName>
        <fullName evidence="3">SH3 domain-containing protein</fullName>
    </submittedName>
</protein>
<organism evidence="3 4">
    <name type="scientific">Phocaeicola barnesiae</name>
    <dbReference type="NCBI Taxonomy" id="376804"/>
    <lineage>
        <taxon>Bacteria</taxon>
        <taxon>Pseudomonadati</taxon>
        <taxon>Bacteroidota</taxon>
        <taxon>Bacteroidia</taxon>
        <taxon>Bacteroidales</taxon>
        <taxon>Bacteroidaceae</taxon>
        <taxon>Phocaeicola</taxon>
    </lineage>
</organism>
<keyword evidence="1" id="KW-0732">Signal</keyword>
<dbReference type="Pfam" id="PF06347">
    <property type="entry name" value="SH3_4"/>
    <property type="match status" value="1"/>
</dbReference>
<dbReference type="Proteomes" id="UP001204579">
    <property type="component" value="Unassembled WGS sequence"/>
</dbReference>
<feature type="chain" id="PRO_5043666623" evidence="1">
    <location>
        <begin position="23"/>
        <end position="216"/>
    </location>
</feature>
<accession>A0AAW5N477</accession>
<sequence>MKKVILSLILATCTGMFCSLNAQEYKIPAKVVVITKQDVNIRKAPQTSAAVVEKASTGAMYELISQQGSWYEVKDIKTGNNVYVSATVGRLATGNQISRTDKGLVEKEESTDFIYQKQKKMQNGEQTTSYAFYQKQEKNIIYATVSQTTASMTGSMFTQEVYYKGKQMGWYLLFNETIDMDGAVQSQLEQPVIVFANGSQGVIINGESYKKVSNSF</sequence>
<evidence type="ECO:0000313" key="4">
    <source>
        <dbReference type="Proteomes" id="UP001204579"/>
    </source>
</evidence>
<dbReference type="Gene3D" id="2.30.30.40">
    <property type="entry name" value="SH3 Domains"/>
    <property type="match status" value="1"/>
</dbReference>
<dbReference type="GeneID" id="82443362"/>
<dbReference type="RefSeq" id="WP_018710909.1">
    <property type="nucleotide sequence ID" value="NZ_CALULB010000002.1"/>
</dbReference>
<keyword evidence="4" id="KW-1185">Reference proteome</keyword>